<dbReference type="AlphaFoldDB" id="A0A8X7RN40"/>
<feature type="domain" description="RNase H type-1" evidence="2">
    <location>
        <begin position="44"/>
        <end position="165"/>
    </location>
</feature>
<feature type="compositionally biased region" description="Polar residues" evidence="1">
    <location>
        <begin position="37"/>
        <end position="46"/>
    </location>
</feature>
<dbReference type="CDD" id="cd06222">
    <property type="entry name" value="RNase_H_like"/>
    <property type="match status" value="1"/>
</dbReference>
<dbReference type="SUPFAM" id="SSF53098">
    <property type="entry name" value="Ribonuclease H-like"/>
    <property type="match status" value="1"/>
</dbReference>
<organism evidence="3 4">
    <name type="scientific">Brassica carinata</name>
    <name type="common">Ethiopian mustard</name>
    <name type="synonym">Abyssinian cabbage</name>
    <dbReference type="NCBI Taxonomy" id="52824"/>
    <lineage>
        <taxon>Eukaryota</taxon>
        <taxon>Viridiplantae</taxon>
        <taxon>Streptophyta</taxon>
        <taxon>Embryophyta</taxon>
        <taxon>Tracheophyta</taxon>
        <taxon>Spermatophyta</taxon>
        <taxon>Magnoliopsida</taxon>
        <taxon>eudicotyledons</taxon>
        <taxon>Gunneridae</taxon>
        <taxon>Pentapetalae</taxon>
        <taxon>rosids</taxon>
        <taxon>malvids</taxon>
        <taxon>Brassicales</taxon>
        <taxon>Brassicaceae</taxon>
        <taxon>Brassiceae</taxon>
        <taxon>Brassica</taxon>
    </lineage>
</organism>
<comment type="caution">
    <text evidence="3">The sequence shown here is derived from an EMBL/GenBank/DDBJ whole genome shotgun (WGS) entry which is preliminary data.</text>
</comment>
<dbReference type="InterPro" id="IPR044730">
    <property type="entry name" value="RNase_H-like_dom_plant"/>
</dbReference>
<accession>A0A8X7RN40</accession>
<name>A0A8X7RN40_BRACI</name>
<keyword evidence="4" id="KW-1185">Reference proteome</keyword>
<feature type="region of interest" description="Disordered" evidence="1">
    <location>
        <begin position="23"/>
        <end position="46"/>
    </location>
</feature>
<dbReference type="PANTHER" id="PTHR47074">
    <property type="entry name" value="BNAC02G40300D PROTEIN"/>
    <property type="match status" value="1"/>
</dbReference>
<reference evidence="3 4" key="1">
    <citation type="submission" date="2020-02" db="EMBL/GenBank/DDBJ databases">
        <authorList>
            <person name="Ma Q."/>
            <person name="Huang Y."/>
            <person name="Song X."/>
            <person name="Pei D."/>
        </authorList>
    </citation>
    <scope>NUCLEOTIDE SEQUENCE [LARGE SCALE GENOMIC DNA]</scope>
    <source>
        <strain evidence="3">Sxm20200214</strain>
        <tissue evidence="3">Leaf</tissue>
    </source>
</reference>
<dbReference type="InterPro" id="IPR052929">
    <property type="entry name" value="RNase_H-like_EbsB-rel"/>
</dbReference>
<dbReference type="Gene3D" id="3.30.420.10">
    <property type="entry name" value="Ribonuclease H-like superfamily/Ribonuclease H"/>
    <property type="match status" value="1"/>
</dbReference>
<protein>
    <recommendedName>
        <fullName evidence="2">RNase H type-1 domain-containing protein</fullName>
    </recommendedName>
</protein>
<dbReference type="InterPro" id="IPR012337">
    <property type="entry name" value="RNaseH-like_sf"/>
</dbReference>
<evidence type="ECO:0000313" key="3">
    <source>
        <dbReference type="EMBL" id="KAG2292283.1"/>
    </source>
</evidence>
<dbReference type="PANTHER" id="PTHR47074:SF49">
    <property type="entry name" value="POLYNUCLEOTIDYL TRANSFERASE, RIBONUCLEASE H-LIKE SUPERFAMILY PROTEIN"/>
    <property type="match status" value="1"/>
</dbReference>
<evidence type="ECO:0000256" key="1">
    <source>
        <dbReference type="SAM" id="MobiDB-lite"/>
    </source>
</evidence>
<evidence type="ECO:0000313" key="4">
    <source>
        <dbReference type="Proteomes" id="UP000886595"/>
    </source>
</evidence>
<dbReference type="InterPro" id="IPR036397">
    <property type="entry name" value="RNaseH_sf"/>
</dbReference>
<evidence type="ECO:0000259" key="2">
    <source>
        <dbReference type="Pfam" id="PF13456"/>
    </source>
</evidence>
<dbReference type="Proteomes" id="UP000886595">
    <property type="component" value="Unassembled WGS sequence"/>
</dbReference>
<dbReference type="OrthoDB" id="1106285at2759"/>
<gene>
    <name evidence="3" type="ORF">Bca52824_038952</name>
</gene>
<dbReference type="Pfam" id="PF13456">
    <property type="entry name" value="RVT_3"/>
    <property type="match status" value="1"/>
</dbReference>
<dbReference type="GO" id="GO:0004523">
    <property type="term" value="F:RNA-DNA hybrid ribonuclease activity"/>
    <property type="evidence" value="ECO:0007669"/>
    <property type="project" value="InterPro"/>
</dbReference>
<dbReference type="EMBL" id="JAAMPC010000009">
    <property type="protein sequence ID" value="KAG2292283.1"/>
    <property type="molecule type" value="Genomic_DNA"/>
</dbReference>
<dbReference type="InterPro" id="IPR002156">
    <property type="entry name" value="RNaseH_domain"/>
</dbReference>
<proteinExistence type="predicted"/>
<sequence length="174" mass="18774">MLRGLVSAREWIQAQGTITQKSRALPQGTRLRGEAGTDNSSTCNSDASWNVTTRRAGLAWIIATPTSTQTHDGSLCTENVKSPLMAEALALRSGLLAVASLDITSIRVYSDCQTLIRAIQNKLQIKEIFGIVSDIMQISSAFESISFSFVPRSENQKADCLAKRALISSVSALV</sequence>
<dbReference type="GO" id="GO:0003676">
    <property type="term" value="F:nucleic acid binding"/>
    <property type="evidence" value="ECO:0007669"/>
    <property type="project" value="InterPro"/>
</dbReference>